<dbReference type="InterPro" id="IPR050638">
    <property type="entry name" value="AA-Vitamin_Transporters"/>
</dbReference>
<dbReference type="Pfam" id="PF00892">
    <property type="entry name" value="EamA"/>
    <property type="match status" value="2"/>
</dbReference>
<name>Q2SZX6_BURTA</name>
<feature type="transmembrane region" description="Helical" evidence="7">
    <location>
        <begin position="246"/>
        <end position="264"/>
    </location>
</feature>
<dbReference type="PANTHER" id="PTHR32322">
    <property type="entry name" value="INNER MEMBRANE TRANSPORTER"/>
    <property type="match status" value="1"/>
</dbReference>
<organism evidence="9 10">
    <name type="scientific">Burkholderia thailandensis (strain ATCC 700388 / DSM 13276 / CCUG 48851 / CIP 106301 / E264)</name>
    <dbReference type="NCBI Taxonomy" id="271848"/>
    <lineage>
        <taxon>Bacteria</taxon>
        <taxon>Pseudomonadati</taxon>
        <taxon>Pseudomonadota</taxon>
        <taxon>Betaproteobacteria</taxon>
        <taxon>Burkholderiales</taxon>
        <taxon>Burkholderiaceae</taxon>
        <taxon>Burkholderia</taxon>
        <taxon>pseudomallei group</taxon>
    </lineage>
</organism>
<dbReference type="EMBL" id="CP000086">
    <property type="protein sequence ID" value="ABC39193.1"/>
    <property type="molecule type" value="Genomic_DNA"/>
</dbReference>
<gene>
    <name evidence="9" type="ordered locus">BTH_I0969</name>
</gene>
<keyword evidence="10" id="KW-1185">Reference proteome</keyword>
<dbReference type="InterPro" id="IPR000620">
    <property type="entry name" value="EamA_dom"/>
</dbReference>
<evidence type="ECO:0000256" key="7">
    <source>
        <dbReference type="SAM" id="Phobius"/>
    </source>
</evidence>
<feature type="transmembrane region" description="Helical" evidence="7">
    <location>
        <begin position="165"/>
        <end position="187"/>
    </location>
</feature>
<feature type="transmembrane region" description="Helical" evidence="7">
    <location>
        <begin position="276"/>
        <end position="299"/>
    </location>
</feature>
<feature type="domain" description="EamA" evidence="8">
    <location>
        <begin position="105"/>
        <end position="238"/>
    </location>
</feature>
<dbReference type="SUPFAM" id="SSF103481">
    <property type="entry name" value="Multidrug resistance efflux transporter EmrE"/>
    <property type="match status" value="2"/>
</dbReference>
<dbReference type="HOGENOM" id="CLU_033863_9_3_4"/>
<evidence type="ECO:0000256" key="5">
    <source>
        <dbReference type="ARBA" id="ARBA00023136"/>
    </source>
</evidence>
<feature type="transmembrane region" description="Helical" evidence="7">
    <location>
        <begin position="311"/>
        <end position="333"/>
    </location>
</feature>
<feature type="transmembrane region" description="Helical" evidence="7">
    <location>
        <begin position="222"/>
        <end position="240"/>
    </location>
</feature>
<evidence type="ECO:0000259" key="8">
    <source>
        <dbReference type="Pfam" id="PF00892"/>
    </source>
</evidence>
<proteinExistence type="inferred from homology"/>
<dbReference type="GO" id="GO:0016020">
    <property type="term" value="C:membrane"/>
    <property type="evidence" value="ECO:0007669"/>
    <property type="project" value="UniProtKB-SubCell"/>
</dbReference>
<feature type="transmembrane region" description="Helical" evidence="7">
    <location>
        <begin position="134"/>
        <end position="153"/>
    </location>
</feature>
<keyword evidence="5 7" id="KW-0472">Membrane</keyword>
<evidence type="ECO:0000313" key="9">
    <source>
        <dbReference type="EMBL" id="ABC39193.1"/>
    </source>
</evidence>
<dbReference type="AlphaFoldDB" id="Q2SZX6"/>
<evidence type="ECO:0000256" key="3">
    <source>
        <dbReference type="ARBA" id="ARBA00022692"/>
    </source>
</evidence>
<evidence type="ECO:0000256" key="1">
    <source>
        <dbReference type="ARBA" id="ARBA00004141"/>
    </source>
</evidence>
<evidence type="ECO:0000256" key="4">
    <source>
        <dbReference type="ARBA" id="ARBA00022989"/>
    </source>
</evidence>
<feature type="region of interest" description="Disordered" evidence="6">
    <location>
        <begin position="1"/>
        <end position="36"/>
    </location>
</feature>
<dbReference type="Proteomes" id="UP000001930">
    <property type="component" value="Chromosome I"/>
</dbReference>
<dbReference type="PANTHER" id="PTHR32322:SF2">
    <property type="entry name" value="EAMA DOMAIN-CONTAINING PROTEIN"/>
    <property type="match status" value="1"/>
</dbReference>
<comment type="similarity">
    <text evidence="2">Belongs to the EamA transporter family.</text>
</comment>
<feature type="compositionally biased region" description="Basic residues" evidence="6">
    <location>
        <begin position="20"/>
        <end position="34"/>
    </location>
</feature>
<feature type="transmembrane region" description="Helical" evidence="7">
    <location>
        <begin position="107"/>
        <end position="128"/>
    </location>
</feature>
<feature type="transmembrane region" description="Helical" evidence="7">
    <location>
        <begin position="369"/>
        <end position="385"/>
    </location>
</feature>
<feature type="transmembrane region" description="Helical" evidence="7">
    <location>
        <begin position="193"/>
        <end position="215"/>
    </location>
</feature>
<keyword evidence="4 7" id="KW-1133">Transmembrane helix</keyword>
<comment type="subcellular location">
    <subcellularLocation>
        <location evidence="1">Membrane</location>
        <topology evidence="1">Multi-pass membrane protein</topology>
    </subcellularLocation>
</comment>
<dbReference type="InterPro" id="IPR037185">
    <property type="entry name" value="EmrE-like"/>
</dbReference>
<reference evidence="9 10" key="1">
    <citation type="journal article" date="2005" name="BMC Genomics">
        <title>Bacterial genome adaptation to niches: divergence of the potential virulence genes in three Burkholderia species of different survival strategies.</title>
        <authorList>
            <person name="Kim H.S."/>
            <person name="Schell M.A."/>
            <person name="Yu Y."/>
            <person name="Ulrich R.L."/>
            <person name="Sarria S.H."/>
            <person name="Nierman W.C."/>
            <person name="DeShazer D."/>
        </authorList>
    </citation>
    <scope>NUCLEOTIDE SEQUENCE [LARGE SCALE GENOMIC DNA]</scope>
    <source>
        <strain evidence="10">ATCC 700388 / DSM 13276 / CCUG 48851 / CIP 106301 / E264</strain>
    </source>
</reference>
<feature type="domain" description="EamA" evidence="8">
    <location>
        <begin position="246"/>
        <end position="385"/>
    </location>
</feature>
<feature type="transmembrane region" description="Helical" evidence="7">
    <location>
        <begin position="345"/>
        <end position="363"/>
    </location>
</feature>
<dbReference type="KEGG" id="bte:BTH_I0969"/>
<accession>Q2SZX6</accession>
<evidence type="ECO:0000313" key="10">
    <source>
        <dbReference type="Proteomes" id="UP000001930"/>
    </source>
</evidence>
<protein>
    <submittedName>
        <fullName evidence="9">Membrane protein, putative</fullName>
    </submittedName>
</protein>
<keyword evidence="3 7" id="KW-0812">Transmembrane</keyword>
<feature type="compositionally biased region" description="Basic and acidic residues" evidence="6">
    <location>
        <begin position="1"/>
        <end position="10"/>
    </location>
</feature>
<sequence length="402" mass="41261">MRGPRADASARGHRQAAGIVRRRASSGGERRRRNGGAAICDGLRGGRAARSPFDVRSATARIAARNGFGTNTAYAAIRSSLESSAFTTRFSAMAFAAETSCAARRGALYVALSAAAFGAMAIFGRYAYAGGADVLGLLIVRFSIAGALLVAVARRRRVRWPRGRALAAIIGMGALGYVGQSLCYFSALQHAQASLVALLLYLYPAFVTLLAAWWLGERLTRAKAVALALCVAGSALMVGGGRGEPLGIALALGAAVVYSLYIVVGAKAARGVDPLATVAIICCAAAATLVVLALARATVFDAPPHWPRAASGWAALVAIALVSTVAAMLAFFAGLARLGAARTSMLSTLEPVVTVALAAALFGETLTPLQWMGGVAILVAVLWLVRAGSSSDRAEPTTIASA</sequence>
<evidence type="ECO:0000256" key="2">
    <source>
        <dbReference type="ARBA" id="ARBA00007362"/>
    </source>
</evidence>
<dbReference type="Gene3D" id="1.10.3730.20">
    <property type="match status" value="1"/>
</dbReference>
<evidence type="ECO:0000256" key="6">
    <source>
        <dbReference type="SAM" id="MobiDB-lite"/>
    </source>
</evidence>